<proteinExistence type="predicted"/>
<reference evidence="2" key="1">
    <citation type="journal article" date="2024" name="Front. Bioeng. Biotechnol.">
        <title>Genome-scale model development and genomic sequencing of the oleaginous clade Lipomyces.</title>
        <authorList>
            <person name="Czajka J.J."/>
            <person name="Han Y."/>
            <person name="Kim J."/>
            <person name="Mondo S.J."/>
            <person name="Hofstad B.A."/>
            <person name="Robles A."/>
            <person name="Haridas S."/>
            <person name="Riley R."/>
            <person name="LaButti K."/>
            <person name="Pangilinan J."/>
            <person name="Andreopoulos W."/>
            <person name="Lipzen A."/>
            <person name="Yan J."/>
            <person name="Wang M."/>
            <person name="Ng V."/>
            <person name="Grigoriev I.V."/>
            <person name="Spatafora J.W."/>
            <person name="Magnuson J.K."/>
            <person name="Baker S.E."/>
            <person name="Pomraning K.R."/>
        </authorList>
    </citation>
    <scope>NUCLEOTIDE SEQUENCE [LARGE SCALE GENOMIC DNA]</scope>
    <source>
        <strain evidence="2">CBS 10300</strain>
    </source>
</reference>
<dbReference type="Proteomes" id="UP001489719">
    <property type="component" value="Unassembled WGS sequence"/>
</dbReference>
<evidence type="ECO:0000313" key="1">
    <source>
        <dbReference type="EMBL" id="KAK9319788.1"/>
    </source>
</evidence>
<organism evidence="1 2">
    <name type="scientific">Lipomyces orientalis</name>
    <dbReference type="NCBI Taxonomy" id="1233043"/>
    <lineage>
        <taxon>Eukaryota</taxon>
        <taxon>Fungi</taxon>
        <taxon>Dikarya</taxon>
        <taxon>Ascomycota</taxon>
        <taxon>Saccharomycotina</taxon>
        <taxon>Lipomycetes</taxon>
        <taxon>Lipomycetales</taxon>
        <taxon>Lipomycetaceae</taxon>
        <taxon>Lipomyces</taxon>
    </lineage>
</organism>
<evidence type="ECO:0000313" key="2">
    <source>
        <dbReference type="Proteomes" id="UP001489719"/>
    </source>
</evidence>
<sequence>MTATECDLRLTSGSQYELVRKGGHYETMYNLFHELGIQSNILVSATYSHRTRRLTEPTLFKALHIVIKHHPALGIIGVGKSSQKKNGNHRLWEARLNTINLKDCVEFVQYDGEDQGLQRVIEKSHNEWFSTGDKTRPWWKLVVVNGAHVLFVYHHMIGDGRSGYAFHRSLLAALNEIEALKTIDGISTDSRSFMVNVPAALPPAHATALVQAQLSMLHVIYNFLWWTLIRLIFSNERFFFSDASFSNTYPTPTNPFPKDKRTVTRIESMQVDCTTKEKCVDACRIHNTTLTALLQTLIQVTLAADIYPKAMLGFSQVAVDFRRYLKTKPGVDVMMNASSTFSNPQRLRRYREAGRDSKIGAGNGTVPGVHLDIPLLWHLASQNKAKLHNDLNNFNTALQDYLTVPLLGSDDEEFASQLFPNIGRVSNNTFLVSNIGAFQGMTKDLSAGWSIGHVEFSAAATKASCGTAGIVFNVASVEEGDLVVNASYEEGVLKPETVRKVMKGVKERLTLLLE</sequence>
<comment type="caution">
    <text evidence="1">The sequence shown here is derived from an EMBL/GenBank/DDBJ whole genome shotgun (WGS) entry which is preliminary data.</text>
</comment>
<protein>
    <submittedName>
        <fullName evidence="1">Alcohol acetyltransferase</fullName>
    </submittedName>
</protein>
<keyword evidence="2" id="KW-1185">Reference proteome</keyword>
<accession>A0ACC3TF91</accession>
<name>A0ACC3TF91_9ASCO</name>
<gene>
    <name evidence="1" type="ORF">V1517DRAFT_341384</name>
</gene>
<dbReference type="EMBL" id="MU970162">
    <property type="protein sequence ID" value="KAK9319788.1"/>
    <property type="molecule type" value="Genomic_DNA"/>
</dbReference>